<dbReference type="STRING" id="766136.BHF68_00490"/>
<evidence type="ECO:0000313" key="3">
    <source>
        <dbReference type="Proteomes" id="UP000094296"/>
    </source>
</evidence>
<dbReference type="Proteomes" id="UP000094296">
    <property type="component" value="Unassembled WGS sequence"/>
</dbReference>
<comment type="caution">
    <text evidence="2">The sequence shown here is derived from an EMBL/GenBank/DDBJ whole genome shotgun (WGS) entry which is preliminary data.</text>
</comment>
<sequence length="93" mass="10726">MSKNNIFEDEKFKNFFNQHSNQLKGLAKKITPESLNNEKQLKETLKTLAQIANIKADDTKLDNIVDMLKNQKLNPKDPDSINKVLSDIKNKKK</sequence>
<dbReference type="RefSeq" id="WP_069641692.1">
    <property type="nucleotide sequence ID" value="NZ_MIJE01000001.1"/>
</dbReference>
<evidence type="ECO:0000313" key="2">
    <source>
        <dbReference type="EMBL" id="OEF98200.1"/>
    </source>
</evidence>
<evidence type="ECO:0000256" key="1">
    <source>
        <dbReference type="SAM" id="MobiDB-lite"/>
    </source>
</evidence>
<proteinExistence type="predicted"/>
<dbReference type="InterPro" id="IPR025942">
    <property type="entry name" value="SpoVIF"/>
</dbReference>
<gene>
    <name evidence="2" type="ORF">BHF68_00490</name>
</gene>
<feature type="compositionally biased region" description="Basic and acidic residues" evidence="1">
    <location>
        <begin position="74"/>
        <end position="93"/>
    </location>
</feature>
<organism evidence="2 3">
    <name type="scientific">Desulfuribacillus alkaliarsenatis</name>
    <dbReference type="NCBI Taxonomy" id="766136"/>
    <lineage>
        <taxon>Bacteria</taxon>
        <taxon>Bacillati</taxon>
        <taxon>Bacillota</taxon>
        <taxon>Desulfuribacillia</taxon>
        <taxon>Desulfuribacillales</taxon>
        <taxon>Desulfuribacillaceae</taxon>
        <taxon>Desulfuribacillus</taxon>
    </lineage>
</organism>
<keyword evidence="3" id="KW-1185">Reference proteome</keyword>
<reference evidence="2 3" key="1">
    <citation type="submission" date="2016-09" db="EMBL/GenBank/DDBJ databases">
        <title>Draft genome sequence for the type strain of Desulfuribacillus alkaliarsenatis AHT28, an obligately anaerobic, sulfidogenic bacterium isolated from Russian soda lake sediments.</title>
        <authorList>
            <person name="Abin C.A."/>
            <person name="Hollibaugh J.T."/>
        </authorList>
    </citation>
    <scope>NUCLEOTIDE SEQUENCE [LARGE SCALE GENOMIC DNA]</scope>
    <source>
        <strain evidence="2 3">AHT28</strain>
    </source>
</reference>
<name>A0A1E5G4U3_9FIRM</name>
<dbReference type="OrthoDB" id="2660200at2"/>
<accession>A0A1E5G4U3</accession>
<dbReference type="AlphaFoldDB" id="A0A1E5G4U3"/>
<dbReference type="EMBL" id="MIJE01000001">
    <property type="protein sequence ID" value="OEF98200.1"/>
    <property type="molecule type" value="Genomic_DNA"/>
</dbReference>
<feature type="region of interest" description="Disordered" evidence="1">
    <location>
        <begin position="71"/>
        <end position="93"/>
    </location>
</feature>
<evidence type="ECO:0008006" key="4">
    <source>
        <dbReference type="Google" id="ProtNLM"/>
    </source>
</evidence>
<protein>
    <recommendedName>
        <fullName evidence="4">Stage VI sporulation protein F</fullName>
    </recommendedName>
</protein>
<dbReference type="Pfam" id="PF14069">
    <property type="entry name" value="SpoVIF"/>
    <property type="match status" value="1"/>
</dbReference>